<keyword evidence="1" id="KW-1133">Transmembrane helix</keyword>
<comment type="caution">
    <text evidence="2">The sequence shown here is derived from an EMBL/GenBank/DDBJ whole genome shotgun (WGS) entry which is preliminary data.</text>
</comment>
<evidence type="ECO:0000313" key="2">
    <source>
        <dbReference type="EMBL" id="PWN58957.1"/>
    </source>
</evidence>
<dbReference type="EMBL" id="PPEG02000009">
    <property type="protein sequence ID" value="PWN58957.1"/>
    <property type="molecule type" value="Genomic_DNA"/>
</dbReference>
<evidence type="ECO:0008006" key="4">
    <source>
        <dbReference type="Google" id="ProtNLM"/>
    </source>
</evidence>
<sequence length="182" mass="21944">MMEKSIQFEIIFNENRERESQKFFFQYRWKKYFLPLKILGTCALFFLLIGFLPIKIFDKSIIPYTFKFLGFLGIGYICLLSVLYFKSKKQTYQLIEKRIDELKQQNEKRSFIILNEESITIQKPTNITGSNWDKIRYKIIGDYLILNLLQNKINIIFTSSAFEGSDYYTFRDFVQKYSKQRD</sequence>
<organism evidence="2 3">
    <name type="scientific">Chryseobacterium viscerum</name>
    <dbReference type="NCBI Taxonomy" id="1037377"/>
    <lineage>
        <taxon>Bacteria</taxon>
        <taxon>Pseudomonadati</taxon>
        <taxon>Bacteroidota</taxon>
        <taxon>Flavobacteriia</taxon>
        <taxon>Flavobacteriales</taxon>
        <taxon>Weeksellaceae</taxon>
        <taxon>Chryseobacterium group</taxon>
        <taxon>Chryseobacterium</taxon>
    </lineage>
</organism>
<dbReference type="Proteomes" id="UP000236413">
    <property type="component" value="Unassembled WGS sequence"/>
</dbReference>
<reference evidence="2 3" key="1">
    <citation type="submission" date="2018-04" db="EMBL/GenBank/DDBJ databases">
        <title>Chryseobacterium oncorhynchi 701B-08T from rainbow trout, and Chryseobacterium viscerum 687B-08T from diseased fish.</title>
        <authorList>
            <person name="Jeong J.-J."/>
            <person name="Lee Y.J."/>
            <person name="Pathiraja D."/>
            <person name="Park B."/>
            <person name="Choi I.-G."/>
            <person name="Kim K.D."/>
        </authorList>
    </citation>
    <scope>NUCLEOTIDE SEQUENCE [LARGE SCALE GENOMIC DNA]</scope>
    <source>
        <strain evidence="2 3">687B-08</strain>
    </source>
</reference>
<dbReference type="RefSeq" id="WP_103232151.1">
    <property type="nucleotide sequence ID" value="NZ_PPEG02000009.1"/>
</dbReference>
<feature type="transmembrane region" description="Helical" evidence="1">
    <location>
        <begin position="32"/>
        <end position="52"/>
    </location>
</feature>
<evidence type="ECO:0000313" key="3">
    <source>
        <dbReference type="Proteomes" id="UP000236413"/>
    </source>
</evidence>
<keyword evidence="1" id="KW-0812">Transmembrane</keyword>
<accession>A0A316WCC5</accession>
<feature type="transmembrane region" description="Helical" evidence="1">
    <location>
        <begin position="64"/>
        <end position="85"/>
    </location>
</feature>
<proteinExistence type="predicted"/>
<keyword evidence="1" id="KW-0472">Membrane</keyword>
<evidence type="ECO:0000256" key="1">
    <source>
        <dbReference type="SAM" id="Phobius"/>
    </source>
</evidence>
<gene>
    <name evidence="2" type="ORF">C1634_020295</name>
</gene>
<dbReference type="AlphaFoldDB" id="A0A316WCC5"/>
<name>A0A316WCC5_9FLAO</name>
<protein>
    <recommendedName>
        <fullName evidence="4">YcxB-like protein domain-containing protein</fullName>
    </recommendedName>
</protein>